<evidence type="ECO:0000256" key="2">
    <source>
        <dbReference type="ARBA" id="ARBA00022801"/>
    </source>
</evidence>
<dbReference type="SMART" id="SM01217">
    <property type="entry name" value="Fn3_like"/>
    <property type="match status" value="1"/>
</dbReference>
<comment type="caution">
    <text evidence="6">The sequence shown here is derived from an EMBL/GenBank/DDBJ whole genome shotgun (WGS) entry which is preliminary data.</text>
</comment>
<dbReference type="Gene3D" id="2.60.40.10">
    <property type="entry name" value="Immunoglobulins"/>
    <property type="match status" value="1"/>
</dbReference>
<dbReference type="STRING" id="1797197.A2Y75_01225"/>
<keyword evidence="2" id="KW-0378">Hydrolase</keyword>
<dbReference type="GO" id="GO:0008422">
    <property type="term" value="F:beta-glucosidase activity"/>
    <property type="evidence" value="ECO:0007669"/>
    <property type="project" value="UniProtKB-ARBA"/>
</dbReference>
<dbReference type="Gene3D" id="3.20.20.300">
    <property type="entry name" value="Glycoside hydrolase, family 3, N-terminal domain"/>
    <property type="match status" value="1"/>
</dbReference>
<dbReference type="SUPFAM" id="SSF51445">
    <property type="entry name" value="(Trans)glycosidases"/>
    <property type="match status" value="1"/>
</dbReference>
<evidence type="ECO:0000313" key="6">
    <source>
        <dbReference type="EMBL" id="OFW59624.1"/>
    </source>
</evidence>
<dbReference type="FunFam" id="2.60.40.10:FF:000495">
    <property type="entry name" value="Periplasmic beta-glucosidase"/>
    <property type="match status" value="1"/>
</dbReference>
<dbReference type="Pfam" id="PF01915">
    <property type="entry name" value="Glyco_hydro_3_C"/>
    <property type="match status" value="1"/>
</dbReference>
<gene>
    <name evidence="6" type="ORF">A2Y75_01225</name>
</gene>
<dbReference type="PANTHER" id="PTHR42715">
    <property type="entry name" value="BETA-GLUCOSIDASE"/>
    <property type="match status" value="1"/>
</dbReference>
<evidence type="ECO:0000256" key="1">
    <source>
        <dbReference type="ARBA" id="ARBA00005336"/>
    </source>
</evidence>
<sequence length="679" mass="75158">MNGEGDEREACIQELVSRMTFEEKIEQMSGDLNLYDIPLMLLRYNLRTFNAGANKRLGIPPLRFTDGPRGVALNHSTCFPVSMARGASWDIDLEERVASAMGVEARAQGANLLAAVCVNLLHHPAWGRAQETFGEDSHLSGSMGAAMVRGLQKHIMACVKHFACNSIEGSRFYVDVRLDERSLREVYLPHFKDCIEAGAASIMAAYNKVNGNYCSHNSHLLRDILKGEWAFEGFVISDFIYGTRDTVRAAKGGLDVEMPNARYFGRKLRKAVWKGKVEPSLLDEAVTRILREKARFDSRDGTAYGRDRVASSEHTELALEAARSSIVLLKNDNDALPLKLEGISRIAVVGVLADSANLGDYGSSRVRPPYAVTPLQGIMNRVGDSAEVTYSRGEDFNEASRAAREADAVIVIAGLTGRDEGEALPLSKTGGDRSSLNLPREQVELIEAVCQESERCIVVLEGGSAITMWEWRSKPAAILMAWYPGMEGGHAIADIIFGVQNPSAKLPITFPESSSQLPRFDSKARSVQYGYYHGYRLFDKTAAEPAFVFGFGLHYTRYSYSNLRLSSRQIAGDGRLDALVDIRNDGEMEGREVVQMYVGYPASRIERPVKELKGFSLVHLKPGESKSVAMDLGAEDLAYYDVDSRSWTIEETEYTVYVGSSSRREDLLSENFFITHTEA</sequence>
<organism evidence="6 7">
    <name type="scientific">Candidatus Solincola sediminis</name>
    <dbReference type="NCBI Taxonomy" id="1797199"/>
    <lineage>
        <taxon>Bacteria</taxon>
        <taxon>Bacillati</taxon>
        <taxon>Actinomycetota</taxon>
        <taxon>Candidatus Geothermincolia</taxon>
        <taxon>Candidatus Geothermincolales</taxon>
        <taxon>Candidatus Geothermincolaceae</taxon>
        <taxon>Candidatus Solincola</taxon>
    </lineage>
</organism>
<dbReference type="PANTHER" id="PTHR42715:SF3">
    <property type="entry name" value="BETA-GLUCOSIDASE B-RELATED"/>
    <property type="match status" value="1"/>
</dbReference>
<reference evidence="6 7" key="1">
    <citation type="journal article" date="2016" name="Nat. Commun.">
        <title>Thousands of microbial genomes shed light on interconnected biogeochemical processes in an aquifer system.</title>
        <authorList>
            <person name="Anantharaman K."/>
            <person name="Brown C.T."/>
            <person name="Hug L.A."/>
            <person name="Sharon I."/>
            <person name="Castelle C.J."/>
            <person name="Probst A.J."/>
            <person name="Thomas B.C."/>
            <person name="Singh A."/>
            <person name="Wilkins M.J."/>
            <person name="Karaoz U."/>
            <person name="Brodie E.L."/>
            <person name="Williams K.H."/>
            <person name="Hubbard S.S."/>
            <person name="Banfield J.F."/>
        </authorList>
    </citation>
    <scope>NUCLEOTIDE SEQUENCE [LARGE SCALE GENOMIC DNA]</scope>
</reference>
<evidence type="ECO:0000313" key="7">
    <source>
        <dbReference type="Proteomes" id="UP000177876"/>
    </source>
</evidence>
<dbReference type="GO" id="GO:0009251">
    <property type="term" value="P:glucan catabolic process"/>
    <property type="evidence" value="ECO:0007669"/>
    <property type="project" value="TreeGrafter"/>
</dbReference>
<evidence type="ECO:0000256" key="4">
    <source>
        <dbReference type="ARBA" id="ARBA00074219"/>
    </source>
</evidence>
<dbReference type="InterPro" id="IPR026891">
    <property type="entry name" value="Fn3-like"/>
</dbReference>
<dbReference type="InterPro" id="IPR001764">
    <property type="entry name" value="Glyco_hydro_3_N"/>
</dbReference>
<evidence type="ECO:0000256" key="3">
    <source>
        <dbReference type="ARBA" id="ARBA00058905"/>
    </source>
</evidence>
<dbReference type="InterPro" id="IPR002772">
    <property type="entry name" value="Glyco_hydro_3_C"/>
</dbReference>
<dbReference type="EMBL" id="MELK01000013">
    <property type="protein sequence ID" value="OFW59624.1"/>
    <property type="molecule type" value="Genomic_DNA"/>
</dbReference>
<dbReference type="Proteomes" id="UP000177876">
    <property type="component" value="Unassembled WGS sequence"/>
</dbReference>
<accession>A0A1F2WRW7</accession>
<comment type="similarity">
    <text evidence="1">Belongs to the glycosyl hydrolase 3 family.</text>
</comment>
<dbReference type="AlphaFoldDB" id="A0A1F2WRW7"/>
<dbReference type="InterPro" id="IPR017853">
    <property type="entry name" value="GH"/>
</dbReference>
<dbReference type="SUPFAM" id="SSF52279">
    <property type="entry name" value="Beta-D-glucan exohydrolase, C-terminal domain"/>
    <property type="match status" value="1"/>
</dbReference>
<comment type="function">
    <text evidence="3">Catalyzes the hydrolysis of a non-reducing terminal alpha-L-arabinopyranosidic linkage in ginsenoside Rb2 (alpha-L-arabinopyranosyl-(1-&gt;6)-alpha-D-glucopyranosyl) to release alpha-D-glucopyranosyl (Rd). It is not able to hydrolyze alpha-L-arabinofuranosyl-(1-&gt;6)-alpha-D-glucopyranosyl (Rc).</text>
</comment>
<feature type="domain" description="Fibronectin type III-like" evidence="5">
    <location>
        <begin position="592"/>
        <end position="662"/>
    </location>
</feature>
<protein>
    <recommendedName>
        <fullName evidence="4">Exo-alpha-(1-&gt;6)-L-arabinopyranosidase</fullName>
    </recommendedName>
</protein>
<name>A0A1F2WRW7_9ACTN</name>
<dbReference type="Gene3D" id="3.40.50.1700">
    <property type="entry name" value="Glycoside hydrolase family 3 C-terminal domain"/>
    <property type="match status" value="1"/>
</dbReference>
<evidence type="ECO:0000259" key="5">
    <source>
        <dbReference type="SMART" id="SM01217"/>
    </source>
</evidence>
<dbReference type="InterPro" id="IPR013783">
    <property type="entry name" value="Ig-like_fold"/>
</dbReference>
<dbReference type="InterPro" id="IPR036881">
    <property type="entry name" value="Glyco_hydro_3_C_sf"/>
</dbReference>
<dbReference type="InterPro" id="IPR050288">
    <property type="entry name" value="Cellulose_deg_GH3"/>
</dbReference>
<dbReference type="InterPro" id="IPR036962">
    <property type="entry name" value="Glyco_hydro_3_N_sf"/>
</dbReference>
<dbReference type="PRINTS" id="PR00133">
    <property type="entry name" value="GLHYDRLASE3"/>
</dbReference>
<dbReference type="Pfam" id="PF14310">
    <property type="entry name" value="Fn3-like"/>
    <property type="match status" value="1"/>
</dbReference>
<proteinExistence type="inferred from homology"/>
<dbReference type="Pfam" id="PF00933">
    <property type="entry name" value="Glyco_hydro_3"/>
    <property type="match status" value="1"/>
</dbReference>